<evidence type="ECO:0000313" key="3">
    <source>
        <dbReference type="EMBL" id="CUA88768.1"/>
    </source>
</evidence>
<reference evidence="4" key="1">
    <citation type="submission" date="2015-08" db="EMBL/GenBank/DDBJ databases">
        <authorList>
            <person name="Varghese N."/>
        </authorList>
    </citation>
    <scope>NUCLEOTIDE SEQUENCE [LARGE SCALE GENOMIC DNA]</scope>
    <source>
        <strain evidence="4">DSM 27808</strain>
    </source>
</reference>
<dbReference type="Pfam" id="PF19413">
    <property type="entry name" value="YaiO"/>
    <property type="match status" value="1"/>
</dbReference>
<organism evidence="3 4">
    <name type="scientific">Pseudidiomarina woesei</name>
    <dbReference type="NCBI Taxonomy" id="1381080"/>
    <lineage>
        <taxon>Bacteria</taxon>
        <taxon>Pseudomonadati</taxon>
        <taxon>Pseudomonadota</taxon>
        <taxon>Gammaproteobacteria</taxon>
        <taxon>Alteromonadales</taxon>
        <taxon>Idiomarinaceae</taxon>
        <taxon>Pseudidiomarina</taxon>
    </lineage>
</organism>
<feature type="chain" id="PRO_5005504419" description="YaiO beta-barrel domain-containing protein" evidence="1">
    <location>
        <begin position="20"/>
        <end position="254"/>
    </location>
</feature>
<dbReference type="AlphaFoldDB" id="A0A0K6HD58"/>
<evidence type="ECO:0000259" key="2">
    <source>
        <dbReference type="Pfam" id="PF19413"/>
    </source>
</evidence>
<proteinExistence type="predicted"/>
<feature type="domain" description="YaiO beta-barrel" evidence="2">
    <location>
        <begin position="27"/>
        <end position="195"/>
    </location>
</feature>
<dbReference type="EMBL" id="CYHB01000012">
    <property type="protein sequence ID" value="CUA88768.1"/>
    <property type="molecule type" value="Genomic_DNA"/>
</dbReference>
<dbReference type="Proteomes" id="UP000182598">
    <property type="component" value="Unassembled WGS sequence"/>
</dbReference>
<evidence type="ECO:0000256" key="1">
    <source>
        <dbReference type="SAM" id="SignalP"/>
    </source>
</evidence>
<dbReference type="InterPro" id="IPR030887">
    <property type="entry name" value="Beta-barrel_YaiO"/>
</dbReference>
<name>A0A0K6HD58_9GAMM</name>
<protein>
    <recommendedName>
        <fullName evidence="2">YaiO beta-barrel domain-containing protein</fullName>
    </recommendedName>
</protein>
<accession>A0A0K6HD58</accession>
<dbReference type="RefSeq" id="WP_055439955.1">
    <property type="nucleotide sequence ID" value="NZ_CYHB01000012.1"/>
</dbReference>
<dbReference type="NCBIfam" id="TIGR04390">
    <property type="entry name" value="OMP_YaiO_dom"/>
    <property type="match status" value="1"/>
</dbReference>
<dbReference type="OrthoDB" id="6238061at2"/>
<sequence length="254" mass="29342">MVRLLLMVTLLSVSVSYTAQSEERKQQALELSLGSEQLSDNYQSWQLAALQYEQQFNTDTLAYARLQNTKRFGQRDNEWTLGTYYNINSLWQTHIELSHSPSHRVRPVNAAQFWLSRTLDNGFIASVGYHRTDWDPTVSQGFSGRIERYVGAWRWAYTLRRDALNGAAQNGLSHQLTLSRYYREHSHISLALSAGEELEKINPTDVVITNVKGVAIYGLHYSSNDWGWRWSVSFNQQGDYYDRAGAQLGLRYRF</sequence>
<evidence type="ECO:0000313" key="4">
    <source>
        <dbReference type="Proteomes" id="UP000182598"/>
    </source>
</evidence>
<keyword evidence="4" id="KW-1185">Reference proteome</keyword>
<feature type="signal peptide" evidence="1">
    <location>
        <begin position="1"/>
        <end position="19"/>
    </location>
</feature>
<keyword evidence="1" id="KW-0732">Signal</keyword>
<gene>
    <name evidence="3" type="ORF">Ga0061064_2326</name>
</gene>